<keyword evidence="3" id="KW-1185">Reference proteome</keyword>
<dbReference type="PANTHER" id="PTHR43123:SF4">
    <property type="entry name" value="POLYSACCHARIDE DEACETYLASE"/>
    <property type="match status" value="1"/>
</dbReference>
<dbReference type="InterPro" id="IPR011330">
    <property type="entry name" value="Glyco_hydro/deAcase_b/a-brl"/>
</dbReference>
<proteinExistence type="predicted"/>
<dbReference type="SUPFAM" id="SSF88713">
    <property type="entry name" value="Glycoside hydrolase/deacetylase"/>
    <property type="match status" value="1"/>
</dbReference>
<comment type="caution">
    <text evidence="2">The sequence shown here is derived from an EMBL/GenBank/DDBJ whole genome shotgun (WGS) entry which is preliminary data.</text>
</comment>
<dbReference type="EMBL" id="JBHSLD010000009">
    <property type="protein sequence ID" value="MFC5381203.1"/>
    <property type="molecule type" value="Genomic_DNA"/>
</dbReference>
<reference evidence="3" key="1">
    <citation type="journal article" date="2019" name="Int. J. Syst. Evol. Microbiol.">
        <title>The Global Catalogue of Microorganisms (GCM) 10K type strain sequencing project: providing services to taxonomists for standard genome sequencing and annotation.</title>
        <authorList>
            <consortium name="The Broad Institute Genomics Platform"/>
            <consortium name="The Broad Institute Genome Sequencing Center for Infectious Disease"/>
            <person name="Wu L."/>
            <person name="Ma J."/>
        </authorList>
    </citation>
    <scope>NUCLEOTIDE SEQUENCE [LARGE SCALE GENOMIC DNA]</scope>
    <source>
        <strain evidence="3">CCUG 43114</strain>
    </source>
</reference>
<feature type="domain" description="NodB homology" evidence="1">
    <location>
        <begin position="48"/>
        <end position="263"/>
    </location>
</feature>
<gene>
    <name evidence="2" type="ORF">ACFPJ6_10400</name>
</gene>
<sequence length="283" mass="30182">MSPQPPSSWPSGSRGALVVNIMYEQWEPGVAPGLGPMGNPLPAGALDHQARGWADYGWRTGVPAVLDLLRRLDVPATFYVSGCLTETRPGTVEAVAAAGHEVAAHAWAQNRIPALLGRDAEAEEVERCADALGRLVGRRPRGWISPRCTPSALTAELLAAAGYDWFGDVFDADLPYRLDTPAGPITALPFGLETNDLPMTVRYGRPVSDLARSFEYEARAIVGTDRLAYVDVTLHAHVGCRPAGLLALSEIVSTARAAGMWCATRSQVADFVVGDRRGAQPGT</sequence>
<protein>
    <submittedName>
        <fullName evidence="2">Polysaccharide deacetylase family protein</fullName>
    </submittedName>
</protein>
<organism evidence="2 3">
    <name type="scientific">Aquipuribacter nitratireducens</name>
    <dbReference type="NCBI Taxonomy" id="650104"/>
    <lineage>
        <taxon>Bacteria</taxon>
        <taxon>Bacillati</taxon>
        <taxon>Actinomycetota</taxon>
        <taxon>Actinomycetes</taxon>
        <taxon>Micrococcales</taxon>
        <taxon>Intrasporangiaceae</taxon>
        <taxon>Aquipuribacter</taxon>
    </lineage>
</organism>
<name>A0ABW0GMM5_9MICO</name>
<dbReference type="PANTHER" id="PTHR43123">
    <property type="entry name" value="POLYSACCHARIDE DEACETYLASE-RELATED"/>
    <property type="match status" value="1"/>
</dbReference>
<evidence type="ECO:0000259" key="1">
    <source>
        <dbReference type="PROSITE" id="PS51677"/>
    </source>
</evidence>
<dbReference type="PROSITE" id="PS51677">
    <property type="entry name" value="NODB"/>
    <property type="match status" value="1"/>
</dbReference>
<dbReference type="Proteomes" id="UP001596122">
    <property type="component" value="Unassembled WGS sequence"/>
</dbReference>
<dbReference type="Gene3D" id="3.20.20.370">
    <property type="entry name" value="Glycoside hydrolase/deacetylase"/>
    <property type="match status" value="1"/>
</dbReference>
<accession>A0ABW0GMM5</accession>
<dbReference type="Pfam" id="PF01522">
    <property type="entry name" value="Polysacc_deac_1"/>
    <property type="match status" value="1"/>
</dbReference>
<dbReference type="InterPro" id="IPR002509">
    <property type="entry name" value="NODB_dom"/>
</dbReference>
<evidence type="ECO:0000313" key="2">
    <source>
        <dbReference type="EMBL" id="MFC5381203.1"/>
    </source>
</evidence>
<dbReference type="RefSeq" id="WP_340270633.1">
    <property type="nucleotide sequence ID" value="NZ_JBBEOG010000007.1"/>
</dbReference>
<evidence type="ECO:0000313" key="3">
    <source>
        <dbReference type="Proteomes" id="UP001596122"/>
    </source>
</evidence>